<keyword evidence="4" id="KW-1185">Reference proteome</keyword>
<dbReference type="InterPro" id="IPR011050">
    <property type="entry name" value="Pectin_lyase_fold/virulence"/>
</dbReference>
<dbReference type="InterPro" id="IPR024535">
    <property type="entry name" value="RHGA/B-epi-like_pectate_lyase"/>
</dbReference>
<dbReference type="OrthoDB" id="1046782at2759"/>
<feature type="chain" id="PRO_5002204252" evidence="1">
    <location>
        <begin position="39"/>
        <end position="458"/>
    </location>
</feature>
<dbReference type="PANTHER" id="PTHR31339">
    <property type="entry name" value="PECTIN LYASE-RELATED"/>
    <property type="match status" value="1"/>
</dbReference>
<dbReference type="GO" id="GO:0016787">
    <property type="term" value="F:hydrolase activity"/>
    <property type="evidence" value="ECO:0007669"/>
    <property type="project" value="UniProtKB-KW"/>
</dbReference>
<feature type="domain" description="Rhamnogalacturonase A/B/Epimerase-like pectate lyase" evidence="2">
    <location>
        <begin position="81"/>
        <end position="301"/>
    </location>
</feature>
<keyword evidence="1" id="KW-0732">Signal</keyword>
<evidence type="ECO:0000256" key="1">
    <source>
        <dbReference type="SAM" id="SignalP"/>
    </source>
</evidence>
<sequence>MVLFRPLQQPLSPLATNWPSTFLQVVLLIITVLPSVSGLGTACEAPLGLGHADPDAPYWLETIPKRGISAFNAHPSSYPVFRNVKSYGAVGDGVTDDTDAIDQAIADGERCGVGCDSSTITPAIVYLPRGPLIAYYYTAIVGDAKNPPILLAAPSLPNGAAVIDADPYIPDGWGAQWYQNQNNFFRSVRNVIIDLRQVPARVQAIGLHWQVSQATSLTNIVVEMSQEANNQHQGMFMENGSGGYMGDLVFRGGKYGLMVGNQQFTVRNLTVENAAIGISTIWNWGWTWQRLQIKNCGIGIDISTGGKYDNKQTVGAEIFLDVDVQDTKIFIRTSSSTPTSLDGSIVIDNARLTNVQSAVEEAGGAVVLEGGDRVIAHWIQGNVAEGSGKVRYVQDDLPPIQKPASLLDDDGKIFGRTRPTYADYAADQFISVREHGAKGDGVTDDTEALNQIFEQVRE</sequence>
<dbReference type="HOGENOM" id="CLU_048014_0_0_1"/>
<accession>A0A0C9UMK5</accession>
<evidence type="ECO:0000313" key="4">
    <source>
        <dbReference type="Proteomes" id="UP000054279"/>
    </source>
</evidence>
<dbReference type="Proteomes" id="UP000054279">
    <property type="component" value="Unassembled WGS sequence"/>
</dbReference>
<dbReference type="AlphaFoldDB" id="A0A0C9UMK5"/>
<organism evidence="3 4">
    <name type="scientific">Sphaerobolus stellatus (strain SS14)</name>
    <dbReference type="NCBI Taxonomy" id="990650"/>
    <lineage>
        <taxon>Eukaryota</taxon>
        <taxon>Fungi</taxon>
        <taxon>Dikarya</taxon>
        <taxon>Basidiomycota</taxon>
        <taxon>Agaricomycotina</taxon>
        <taxon>Agaricomycetes</taxon>
        <taxon>Phallomycetidae</taxon>
        <taxon>Geastrales</taxon>
        <taxon>Sphaerobolaceae</taxon>
        <taxon>Sphaerobolus</taxon>
    </lineage>
</organism>
<dbReference type="Gene3D" id="2.160.20.10">
    <property type="entry name" value="Single-stranded right-handed beta-helix, Pectin lyase-like"/>
    <property type="match status" value="2"/>
</dbReference>
<feature type="signal peptide" evidence="1">
    <location>
        <begin position="1"/>
        <end position="38"/>
    </location>
</feature>
<gene>
    <name evidence="3" type="ORF">M422DRAFT_252268</name>
</gene>
<dbReference type="SUPFAM" id="SSF51126">
    <property type="entry name" value="Pectin lyase-like"/>
    <property type="match status" value="2"/>
</dbReference>
<keyword evidence="3" id="KW-0378">Hydrolase</keyword>
<proteinExistence type="predicted"/>
<protein>
    <submittedName>
        <fullName evidence="3">Glycoside hydrolase family 55 protein</fullName>
    </submittedName>
</protein>
<evidence type="ECO:0000313" key="3">
    <source>
        <dbReference type="EMBL" id="KIJ44258.1"/>
    </source>
</evidence>
<dbReference type="EMBL" id="KN837118">
    <property type="protein sequence ID" value="KIJ44258.1"/>
    <property type="molecule type" value="Genomic_DNA"/>
</dbReference>
<evidence type="ECO:0000259" key="2">
    <source>
        <dbReference type="Pfam" id="PF12708"/>
    </source>
</evidence>
<reference evidence="3 4" key="1">
    <citation type="submission" date="2014-06" db="EMBL/GenBank/DDBJ databases">
        <title>Evolutionary Origins and Diversification of the Mycorrhizal Mutualists.</title>
        <authorList>
            <consortium name="DOE Joint Genome Institute"/>
            <consortium name="Mycorrhizal Genomics Consortium"/>
            <person name="Kohler A."/>
            <person name="Kuo A."/>
            <person name="Nagy L.G."/>
            <person name="Floudas D."/>
            <person name="Copeland A."/>
            <person name="Barry K.W."/>
            <person name="Cichocki N."/>
            <person name="Veneault-Fourrey C."/>
            <person name="LaButti K."/>
            <person name="Lindquist E.A."/>
            <person name="Lipzen A."/>
            <person name="Lundell T."/>
            <person name="Morin E."/>
            <person name="Murat C."/>
            <person name="Riley R."/>
            <person name="Ohm R."/>
            <person name="Sun H."/>
            <person name="Tunlid A."/>
            <person name="Henrissat B."/>
            <person name="Grigoriev I.V."/>
            <person name="Hibbett D.S."/>
            <person name="Martin F."/>
        </authorList>
    </citation>
    <scope>NUCLEOTIDE SEQUENCE [LARGE SCALE GENOMIC DNA]</scope>
    <source>
        <strain evidence="3 4">SS14</strain>
    </source>
</reference>
<dbReference type="PANTHER" id="PTHR31339:SF9">
    <property type="entry name" value="PLASMIN AND FIBRONECTIN-BINDING PROTEIN A"/>
    <property type="match status" value="1"/>
</dbReference>
<dbReference type="InterPro" id="IPR012334">
    <property type="entry name" value="Pectin_lyas_fold"/>
</dbReference>
<dbReference type="Pfam" id="PF12708">
    <property type="entry name" value="Pect-lyase_RHGA_epim"/>
    <property type="match status" value="1"/>
</dbReference>
<dbReference type="InterPro" id="IPR051801">
    <property type="entry name" value="GH28_Enzymes"/>
</dbReference>
<name>A0A0C9UMK5_SPHS4</name>